<name>A0A9D4I8G0_DREPO</name>
<accession>A0A9D4I8G0</accession>
<dbReference type="Gene3D" id="2.10.50.10">
    <property type="entry name" value="Tumor Necrosis Factor Receptor, subunit A, domain 2"/>
    <property type="match status" value="1"/>
</dbReference>
<keyword evidence="3" id="KW-1185">Reference proteome</keyword>
<sequence length="133" mass="14725">MVPCPEGTYRPYLLGESVNDCIICDPGKYCSGTNNTAVTGNCAPGYYCNNGSHIPNPVRWRDWKHLSRELPLPQWVICPTGMPDRANGQRYWESGMRALSGGIPVLSQDGSADLSTREVLPSQHRADPNYSRN</sequence>
<dbReference type="PANTHER" id="PTHR46104:SF1">
    <property type="entry name" value="GENE 9195-RELATED"/>
    <property type="match status" value="1"/>
</dbReference>
<evidence type="ECO:0000313" key="3">
    <source>
        <dbReference type="Proteomes" id="UP000828390"/>
    </source>
</evidence>
<reference evidence="2" key="2">
    <citation type="submission" date="2020-11" db="EMBL/GenBank/DDBJ databases">
        <authorList>
            <person name="McCartney M.A."/>
            <person name="Auch B."/>
            <person name="Kono T."/>
            <person name="Mallez S."/>
            <person name="Becker A."/>
            <person name="Gohl D.M."/>
            <person name="Silverstein K.A.T."/>
            <person name="Koren S."/>
            <person name="Bechman K.B."/>
            <person name="Herman A."/>
            <person name="Abrahante J.E."/>
            <person name="Garbe J."/>
        </authorList>
    </citation>
    <scope>NUCLEOTIDE SEQUENCE</scope>
    <source>
        <strain evidence="2">Duluth1</strain>
        <tissue evidence="2">Whole animal</tissue>
    </source>
</reference>
<gene>
    <name evidence="2" type="ORF">DPMN_185109</name>
</gene>
<reference evidence="2" key="1">
    <citation type="journal article" date="2019" name="bioRxiv">
        <title>The Genome of the Zebra Mussel, Dreissena polymorpha: A Resource for Invasive Species Research.</title>
        <authorList>
            <person name="McCartney M.A."/>
            <person name="Auch B."/>
            <person name="Kono T."/>
            <person name="Mallez S."/>
            <person name="Zhang Y."/>
            <person name="Obille A."/>
            <person name="Becker A."/>
            <person name="Abrahante J.E."/>
            <person name="Garbe J."/>
            <person name="Badalamenti J.P."/>
            <person name="Herman A."/>
            <person name="Mangelson H."/>
            <person name="Liachko I."/>
            <person name="Sullivan S."/>
            <person name="Sone E.D."/>
            <person name="Koren S."/>
            <person name="Silverstein K.A.T."/>
            <person name="Beckman K.B."/>
            <person name="Gohl D.M."/>
        </authorList>
    </citation>
    <scope>NUCLEOTIDE SEQUENCE</scope>
    <source>
        <strain evidence="2">Duluth1</strain>
        <tissue evidence="2">Whole animal</tissue>
    </source>
</reference>
<protein>
    <submittedName>
        <fullName evidence="2">Uncharacterized protein</fullName>
    </submittedName>
</protein>
<dbReference type="AlphaFoldDB" id="A0A9D4I8G0"/>
<proteinExistence type="predicted"/>
<comment type="caution">
    <text evidence="2">The sequence shown here is derived from an EMBL/GenBank/DDBJ whole genome shotgun (WGS) entry which is preliminary data.</text>
</comment>
<evidence type="ECO:0000313" key="2">
    <source>
        <dbReference type="EMBL" id="KAH3750582.1"/>
    </source>
</evidence>
<dbReference type="Proteomes" id="UP000828390">
    <property type="component" value="Unassembled WGS sequence"/>
</dbReference>
<organism evidence="2 3">
    <name type="scientific">Dreissena polymorpha</name>
    <name type="common">Zebra mussel</name>
    <name type="synonym">Mytilus polymorpha</name>
    <dbReference type="NCBI Taxonomy" id="45954"/>
    <lineage>
        <taxon>Eukaryota</taxon>
        <taxon>Metazoa</taxon>
        <taxon>Spiralia</taxon>
        <taxon>Lophotrochozoa</taxon>
        <taxon>Mollusca</taxon>
        <taxon>Bivalvia</taxon>
        <taxon>Autobranchia</taxon>
        <taxon>Heteroconchia</taxon>
        <taxon>Euheterodonta</taxon>
        <taxon>Imparidentia</taxon>
        <taxon>Neoheterodontei</taxon>
        <taxon>Myida</taxon>
        <taxon>Dreissenoidea</taxon>
        <taxon>Dreissenidae</taxon>
        <taxon>Dreissena</taxon>
    </lineage>
</organism>
<dbReference type="PANTHER" id="PTHR46104">
    <property type="entry name" value="GENE 9195-RELATED-RELATED"/>
    <property type="match status" value="1"/>
</dbReference>
<evidence type="ECO:0000256" key="1">
    <source>
        <dbReference type="SAM" id="MobiDB-lite"/>
    </source>
</evidence>
<feature type="region of interest" description="Disordered" evidence="1">
    <location>
        <begin position="110"/>
        <end position="133"/>
    </location>
</feature>
<dbReference type="EMBL" id="JAIWYP010000010">
    <property type="protein sequence ID" value="KAH3750582.1"/>
    <property type="molecule type" value="Genomic_DNA"/>
</dbReference>
<dbReference type="InterPro" id="IPR009030">
    <property type="entry name" value="Growth_fac_rcpt_cys_sf"/>
</dbReference>
<dbReference type="SUPFAM" id="SSF57184">
    <property type="entry name" value="Growth factor receptor domain"/>
    <property type="match status" value="1"/>
</dbReference>